<name>A0A1Q8SUI4_9GAMM</name>
<reference evidence="1 2" key="1">
    <citation type="submission" date="2016-12" db="EMBL/GenBank/DDBJ databases">
        <title>Draft genome sequences of strains Salinicola socius SMB35, Salinicola sp. MH3R3-1 and Chromohalobacter sp. SMB17 from the Verkhnekamsk potash mining region of Russia.</title>
        <authorList>
            <person name="Mavrodi D.V."/>
            <person name="Olsson B.E."/>
            <person name="Korsakova E.S."/>
            <person name="Pyankova A."/>
            <person name="Mavrodi O.V."/>
            <person name="Plotnikova E.G."/>
        </authorList>
    </citation>
    <scope>NUCLEOTIDE SEQUENCE [LARGE SCALE GENOMIC DNA]</scope>
    <source>
        <strain evidence="1 2">SMB35</strain>
    </source>
</reference>
<protein>
    <submittedName>
        <fullName evidence="1">GPO family capsid scaffolding protein</fullName>
    </submittedName>
</protein>
<evidence type="ECO:0000313" key="1">
    <source>
        <dbReference type="EMBL" id="OLO05120.1"/>
    </source>
</evidence>
<accession>A0A1Q8SUI4</accession>
<dbReference type="STRING" id="404433.BTW07_05770"/>
<sequence length="272" mass="29491">MPWHVIATEGATTDGRQIPADWLEKMAANFDPKTYGCRVNLEHIKGVLPDSPFKAYGDVTALKAEKNDAGKIQLHAEIDPTEELKALNKLRQKVYSSMEVDPDFAGTGEPYLVGLAVTDNPASLGTQMLQFSASAGDASPIASRKARRENLFSAAVETDLDGYVEPPADTGPSLMERVSALFKKHDAKTNQGFSAFRTDLEQTLGLFVQRHAALEADIAQRPTAEAFSELQTAHEETRTKLDGLFNTLDNTPDQPLRSLALGGNGGTELTDC</sequence>
<dbReference type="EMBL" id="MSDO01000005">
    <property type="protein sequence ID" value="OLO05120.1"/>
    <property type="molecule type" value="Genomic_DNA"/>
</dbReference>
<organism evidence="1 2">
    <name type="scientific">Salinicola socius</name>
    <dbReference type="NCBI Taxonomy" id="404433"/>
    <lineage>
        <taxon>Bacteria</taxon>
        <taxon>Pseudomonadati</taxon>
        <taxon>Pseudomonadota</taxon>
        <taxon>Gammaproteobacteria</taxon>
        <taxon>Oceanospirillales</taxon>
        <taxon>Halomonadaceae</taxon>
        <taxon>Salinicola</taxon>
    </lineage>
</organism>
<keyword evidence="2" id="KW-1185">Reference proteome</keyword>
<proteinExistence type="predicted"/>
<comment type="caution">
    <text evidence="1">The sequence shown here is derived from an EMBL/GenBank/DDBJ whole genome shotgun (WGS) entry which is preliminary data.</text>
</comment>
<dbReference type="Pfam" id="PF05929">
    <property type="entry name" value="Phage_GPO"/>
    <property type="match status" value="1"/>
</dbReference>
<dbReference type="AlphaFoldDB" id="A0A1Q8SUI4"/>
<evidence type="ECO:0000313" key="2">
    <source>
        <dbReference type="Proteomes" id="UP000186878"/>
    </source>
</evidence>
<dbReference type="RefSeq" id="WP_075569217.1">
    <property type="nucleotide sequence ID" value="NZ_MSDO01000005.1"/>
</dbReference>
<dbReference type="InterPro" id="IPR009228">
    <property type="entry name" value="Capsid_scaffold_GpO"/>
</dbReference>
<dbReference type="OrthoDB" id="5625143at2"/>
<dbReference type="Proteomes" id="UP000186878">
    <property type="component" value="Unassembled WGS sequence"/>
</dbReference>
<gene>
    <name evidence="1" type="ORF">BTW07_05770</name>
</gene>